<proteinExistence type="predicted"/>
<dbReference type="OrthoDB" id="7872918at2"/>
<organism evidence="2 3">
    <name type="scientific">Rubellimicrobium roseum</name>
    <dbReference type="NCBI Taxonomy" id="687525"/>
    <lineage>
        <taxon>Bacteria</taxon>
        <taxon>Pseudomonadati</taxon>
        <taxon>Pseudomonadota</taxon>
        <taxon>Alphaproteobacteria</taxon>
        <taxon>Rhodobacterales</taxon>
        <taxon>Roseobacteraceae</taxon>
        <taxon>Rubellimicrobium</taxon>
    </lineage>
</organism>
<keyword evidence="1" id="KW-0472">Membrane</keyword>
<feature type="transmembrane region" description="Helical" evidence="1">
    <location>
        <begin position="51"/>
        <end position="78"/>
    </location>
</feature>
<protein>
    <submittedName>
        <fullName evidence="2">Uncharacterized protein</fullName>
    </submittedName>
</protein>
<keyword evidence="1" id="KW-1133">Transmembrane helix</keyword>
<name>A0A5C4NJD9_9RHOB</name>
<dbReference type="Proteomes" id="UP000305709">
    <property type="component" value="Unassembled WGS sequence"/>
</dbReference>
<sequence length="133" mass="13716">MAVIADAPPRRDLSAALDRLPVSADAKALLHDLAKVTFTIGRQVLAIGRKIVAFALSLAKTFPNTIFGIILGVVVTMLVGSIPLVGALLASMVGPLLLAFGITMGAINDMRSGAIGACVAELQDALRGLPRTV</sequence>
<accession>A0A5C4NJD9</accession>
<evidence type="ECO:0000256" key="1">
    <source>
        <dbReference type="SAM" id="Phobius"/>
    </source>
</evidence>
<keyword evidence="1" id="KW-0812">Transmembrane</keyword>
<gene>
    <name evidence="2" type="ORF">FHG71_01985</name>
</gene>
<comment type="caution">
    <text evidence="2">The sequence shown here is derived from an EMBL/GenBank/DDBJ whole genome shotgun (WGS) entry which is preliminary data.</text>
</comment>
<keyword evidence="3" id="KW-1185">Reference proteome</keyword>
<dbReference type="AlphaFoldDB" id="A0A5C4NJD9"/>
<evidence type="ECO:0000313" key="3">
    <source>
        <dbReference type="Proteomes" id="UP000305709"/>
    </source>
</evidence>
<reference evidence="2 3" key="1">
    <citation type="submission" date="2019-06" db="EMBL/GenBank/DDBJ databases">
        <authorList>
            <person name="Jiang L."/>
        </authorList>
    </citation>
    <scope>NUCLEOTIDE SEQUENCE [LARGE SCALE GENOMIC DNA]</scope>
    <source>
        <strain evidence="2 3">YIM 48858</strain>
    </source>
</reference>
<dbReference type="EMBL" id="VDFV01000001">
    <property type="protein sequence ID" value="TNC74921.1"/>
    <property type="molecule type" value="Genomic_DNA"/>
</dbReference>
<feature type="transmembrane region" description="Helical" evidence="1">
    <location>
        <begin position="84"/>
        <end position="107"/>
    </location>
</feature>
<evidence type="ECO:0000313" key="2">
    <source>
        <dbReference type="EMBL" id="TNC74921.1"/>
    </source>
</evidence>
<dbReference type="RefSeq" id="WP_139079915.1">
    <property type="nucleotide sequence ID" value="NZ_VDFV01000001.1"/>
</dbReference>